<reference evidence="2" key="1">
    <citation type="submission" date="2020-12" db="EMBL/GenBank/DDBJ databases">
        <authorList>
            <person name="Iha C."/>
        </authorList>
    </citation>
    <scope>NUCLEOTIDE SEQUENCE</scope>
</reference>
<dbReference type="EMBL" id="CAJHUC010002126">
    <property type="protein sequence ID" value="CAD7703227.1"/>
    <property type="molecule type" value="Genomic_DNA"/>
</dbReference>
<proteinExistence type="predicted"/>
<keyword evidence="3" id="KW-1185">Reference proteome</keyword>
<evidence type="ECO:0000313" key="2">
    <source>
        <dbReference type="EMBL" id="CAD7703227.1"/>
    </source>
</evidence>
<comment type="caution">
    <text evidence="2">The sequence shown here is derived from an EMBL/GenBank/DDBJ whole genome shotgun (WGS) entry which is preliminary data.</text>
</comment>
<gene>
    <name evidence="2" type="ORF">OSTQU699_LOCUS8584</name>
</gene>
<feature type="region of interest" description="Disordered" evidence="1">
    <location>
        <begin position="393"/>
        <end position="416"/>
    </location>
</feature>
<feature type="compositionally biased region" description="Polar residues" evidence="1">
    <location>
        <begin position="535"/>
        <end position="546"/>
    </location>
</feature>
<accession>A0A8S1J7D6</accession>
<evidence type="ECO:0000256" key="1">
    <source>
        <dbReference type="SAM" id="MobiDB-lite"/>
    </source>
</evidence>
<dbReference type="Proteomes" id="UP000708148">
    <property type="component" value="Unassembled WGS sequence"/>
</dbReference>
<name>A0A8S1J7D6_9CHLO</name>
<evidence type="ECO:0000313" key="3">
    <source>
        <dbReference type="Proteomes" id="UP000708148"/>
    </source>
</evidence>
<sequence length="546" mass="59659">MEGQDRRRDGSRAIEAGNREQFFVLRSRSDVGSPHVEGLVAAVERGPYATFHAACAALDEMPPPEDDFAHNESFFLPKSSRVYRPPEAHHRDRRIVASNRILNQVPSLRLARPLPSGAPRTPWYYVVRAGLREELFHKLHAVLIESGPHRDLGATLNLLFESPRRRGGATLEVVCLPRDVRVWSKAPGPDNDNRLIVDSNAVRSAMRLKIPLVNPFEYLMAHRLAATANLLHSSFSALPPLPAPTPPLFLPTLAPAPPPLPHIPSAFNPNSIPTLFQGQPMPGLGCSVAASPFQDARGMVTNGAAMVPGHPAEGFGPQFNWSRNGFEHLWAHHGSGHTGRLYSQPWAPFGMCRGYQMPDAYPRGHWLGCPPEVGADGAGAVPEPMHMAMVPRKRKGERKEGVGVAGRSDGQRGEQREQCAIIGIKGKFQKKDPISGKEFTDMDAAEVLRYLGSMAVKDGREVAEEGEIDPGQATTEGTDAASPTRPPLKRRRECGGDWSGQEGSEGRLGPWKHHGEASCAREAQAHQGWGPTMENPDSCSRQESQI</sequence>
<dbReference type="AlphaFoldDB" id="A0A8S1J7D6"/>
<organism evidence="2 3">
    <name type="scientific">Ostreobium quekettii</name>
    <dbReference type="NCBI Taxonomy" id="121088"/>
    <lineage>
        <taxon>Eukaryota</taxon>
        <taxon>Viridiplantae</taxon>
        <taxon>Chlorophyta</taxon>
        <taxon>core chlorophytes</taxon>
        <taxon>Ulvophyceae</taxon>
        <taxon>TCBD clade</taxon>
        <taxon>Bryopsidales</taxon>
        <taxon>Ostreobineae</taxon>
        <taxon>Ostreobiaceae</taxon>
        <taxon>Ostreobium</taxon>
    </lineage>
</organism>
<feature type="region of interest" description="Disordered" evidence="1">
    <location>
        <begin position="462"/>
        <end position="546"/>
    </location>
</feature>
<protein>
    <submittedName>
        <fullName evidence="2">Uncharacterized protein</fullName>
    </submittedName>
</protein>